<dbReference type="PANTHER" id="PTHR32099">
    <property type="entry name" value="CYSTEINE-RICH REPEAT SECRETORY PROTEIN"/>
    <property type="match status" value="1"/>
</dbReference>
<keyword evidence="2" id="KW-0677">Repeat</keyword>
<comment type="caution">
    <text evidence="6">The sequence shown here is derived from an EMBL/GenBank/DDBJ whole genome shotgun (WGS) entry which is preliminary data.</text>
</comment>
<gene>
    <name evidence="6" type="primary">CRK29_11</name>
    <name evidence="6" type="ORF">CK203_080033</name>
</gene>
<evidence type="ECO:0000313" key="6">
    <source>
        <dbReference type="EMBL" id="RVW33567.1"/>
    </source>
</evidence>
<evidence type="ECO:0000256" key="1">
    <source>
        <dbReference type="ARBA" id="ARBA00022729"/>
    </source>
</evidence>
<feature type="signal peptide" evidence="4">
    <location>
        <begin position="1"/>
        <end position="16"/>
    </location>
</feature>
<keyword evidence="6" id="KW-0808">Transferase</keyword>
<proteinExistence type="predicted"/>
<feature type="domain" description="Gnk2-homologous" evidence="5">
    <location>
        <begin position="21"/>
        <end position="119"/>
    </location>
</feature>
<dbReference type="Gene3D" id="3.30.430.20">
    <property type="entry name" value="Gnk2 domain, C-X8-C-X2-C motif"/>
    <property type="match status" value="2"/>
</dbReference>
<evidence type="ECO:0000256" key="2">
    <source>
        <dbReference type="ARBA" id="ARBA00022737"/>
    </source>
</evidence>
<keyword evidence="6" id="KW-0675">Receptor</keyword>
<keyword evidence="6" id="KW-0418">Kinase</keyword>
<evidence type="ECO:0000256" key="4">
    <source>
        <dbReference type="SAM" id="SignalP"/>
    </source>
</evidence>
<evidence type="ECO:0000256" key="3">
    <source>
        <dbReference type="SAM" id="MobiDB-lite"/>
    </source>
</evidence>
<dbReference type="Pfam" id="PF01657">
    <property type="entry name" value="Stress-antifung"/>
    <property type="match status" value="2"/>
</dbReference>
<sequence length="279" mass="30367">MAMALFTSSLLMQLFGQEQTFLGQFCVRERGNYTNSSTYQANLESLLSSSSNTTADYGLYNSSAGQVNAIALCRADLTPDTCRDCINNSSHDLRRLCPNYKEAIIYYQTCMFRYSDRSIFGTGETSPRFVGTTPGNFPNVTEAIPVLQKLLRDLRNQAASGGPLRKYATGEATLQGRVLYVLVQCTPDSQELQCKDCLDEYIGLIQTNNLTGKGGGADIVGPSCNIRYELYPFYQGLPDAPPPPSSPSPSPSLTADFPSPAPSNGTTGNGMHLNLHDCF</sequence>
<accession>A0A438DDK9</accession>
<name>A0A438DDK9_VITVI</name>
<dbReference type="EMBL" id="QGNW01001671">
    <property type="protein sequence ID" value="RVW33567.1"/>
    <property type="molecule type" value="Genomic_DNA"/>
</dbReference>
<dbReference type="AlphaFoldDB" id="A0A438DDK9"/>
<feature type="compositionally biased region" description="Pro residues" evidence="3">
    <location>
        <begin position="239"/>
        <end position="250"/>
    </location>
</feature>
<evidence type="ECO:0000313" key="7">
    <source>
        <dbReference type="Proteomes" id="UP000288805"/>
    </source>
</evidence>
<protein>
    <submittedName>
        <fullName evidence="6">Cysteine-rich receptor-like protein kinase 29</fullName>
    </submittedName>
</protein>
<dbReference type="CDD" id="cd23509">
    <property type="entry name" value="Gnk2-like"/>
    <property type="match status" value="2"/>
</dbReference>
<dbReference type="PROSITE" id="PS51473">
    <property type="entry name" value="GNK2"/>
    <property type="match status" value="2"/>
</dbReference>
<dbReference type="InterPro" id="IPR002902">
    <property type="entry name" value="GNK2"/>
</dbReference>
<dbReference type="PANTHER" id="PTHR32099:SF51">
    <property type="entry name" value="CYSTEINE-RICH RECEPTOR-LIKE PROTEIN KINASE 25 ISOFORM X1"/>
    <property type="match status" value="1"/>
</dbReference>
<organism evidence="6 7">
    <name type="scientific">Vitis vinifera</name>
    <name type="common">Grape</name>
    <dbReference type="NCBI Taxonomy" id="29760"/>
    <lineage>
        <taxon>Eukaryota</taxon>
        <taxon>Viridiplantae</taxon>
        <taxon>Streptophyta</taxon>
        <taxon>Embryophyta</taxon>
        <taxon>Tracheophyta</taxon>
        <taxon>Spermatophyta</taxon>
        <taxon>Magnoliopsida</taxon>
        <taxon>eudicotyledons</taxon>
        <taxon>Gunneridae</taxon>
        <taxon>Pentapetalae</taxon>
        <taxon>rosids</taxon>
        <taxon>Vitales</taxon>
        <taxon>Vitaceae</taxon>
        <taxon>Viteae</taxon>
        <taxon>Vitis</taxon>
    </lineage>
</organism>
<dbReference type="GO" id="GO:0016301">
    <property type="term" value="F:kinase activity"/>
    <property type="evidence" value="ECO:0007669"/>
    <property type="project" value="UniProtKB-KW"/>
</dbReference>
<feature type="region of interest" description="Disordered" evidence="3">
    <location>
        <begin position="237"/>
        <end position="269"/>
    </location>
</feature>
<reference evidence="6 7" key="1">
    <citation type="journal article" date="2018" name="PLoS Genet.">
        <title>Population sequencing reveals clonal diversity and ancestral inbreeding in the grapevine cultivar Chardonnay.</title>
        <authorList>
            <person name="Roach M.J."/>
            <person name="Johnson D.L."/>
            <person name="Bohlmann J."/>
            <person name="van Vuuren H.J."/>
            <person name="Jones S.J."/>
            <person name="Pretorius I.S."/>
            <person name="Schmidt S.A."/>
            <person name="Borneman A.R."/>
        </authorList>
    </citation>
    <scope>NUCLEOTIDE SEQUENCE [LARGE SCALE GENOMIC DNA]</scope>
    <source>
        <strain evidence="7">cv. Chardonnay</strain>
        <tissue evidence="6">Leaf</tissue>
    </source>
</reference>
<dbReference type="InterPro" id="IPR038408">
    <property type="entry name" value="GNK2_sf"/>
</dbReference>
<feature type="chain" id="PRO_5019420518" evidence="4">
    <location>
        <begin position="17"/>
        <end position="279"/>
    </location>
</feature>
<feature type="domain" description="Gnk2-homologous" evidence="5">
    <location>
        <begin position="125"/>
        <end position="233"/>
    </location>
</feature>
<keyword evidence="1 4" id="KW-0732">Signal</keyword>
<evidence type="ECO:0000259" key="5">
    <source>
        <dbReference type="PROSITE" id="PS51473"/>
    </source>
</evidence>
<dbReference type="Proteomes" id="UP000288805">
    <property type="component" value="Unassembled WGS sequence"/>
</dbReference>